<dbReference type="PANTHER" id="PTHR11264:SF0">
    <property type="entry name" value="URACIL-DNA GLYCOSYLASE"/>
    <property type="match status" value="1"/>
</dbReference>
<evidence type="ECO:0000313" key="14">
    <source>
        <dbReference type="Proteomes" id="UP000269883"/>
    </source>
</evidence>
<keyword evidence="6 9" id="KW-0227">DNA damage</keyword>
<dbReference type="CDD" id="cd10027">
    <property type="entry name" value="UDG-F1-like"/>
    <property type="match status" value="1"/>
</dbReference>
<dbReference type="GO" id="GO:0004844">
    <property type="term" value="F:uracil DNA N-glycosylase activity"/>
    <property type="evidence" value="ECO:0007669"/>
    <property type="project" value="UniProtKB-UniRule"/>
</dbReference>
<keyword evidence="8 9" id="KW-0234">DNA repair</keyword>
<evidence type="ECO:0000256" key="3">
    <source>
        <dbReference type="ARBA" id="ARBA00008184"/>
    </source>
</evidence>
<dbReference type="InterPro" id="IPR005122">
    <property type="entry name" value="Uracil-DNA_glycosylase-like"/>
</dbReference>
<keyword evidence="7 9" id="KW-0378">Hydrolase</keyword>
<dbReference type="PROSITE" id="PS00130">
    <property type="entry name" value="U_DNA_GLYCOSYLASE"/>
    <property type="match status" value="1"/>
</dbReference>
<dbReference type="GO" id="GO:0005737">
    <property type="term" value="C:cytoplasm"/>
    <property type="evidence" value="ECO:0007669"/>
    <property type="project" value="UniProtKB-SubCell"/>
</dbReference>
<evidence type="ECO:0000256" key="1">
    <source>
        <dbReference type="ARBA" id="ARBA00001400"/>
    </source>
</evidence>
<dbReference type="InterPro" id="IPR002043">
    <property type="entry name" value="UDG_fam1"/>
</dbReference>
<proteinExistence type="inferred from homology"/>
<dbReference type="Gene3D" id="3.40.470.10">
    <property type="entry name" value="Uracil-DNA glycosylase-like domain"/>
    <property type="match status" value="1"/>
</dbReference>
<evidence type="ECO:0000256" key="9">
    <source>
        <dbReference type="HAMAP-Rule" id="MF_00148"/>
    </source>
</evidence>
<dbReference type="PANTHER" id="PTHR11264">
    <property type="entry name" value="URACIL-DNA GLYCOSYLASE"/>
    <property type="match status" value="1"/>
</dbReference>
<keyword evidence="9" id="KW-0963">Cytoplasm</keyword>
<dbReference type="NCBIfam" id="NF003589">
    <property type="entry name" value="PRK05254.1-2"/>
    <property type="match status" value="1"/>
</dbReference>
<dbReference type="Pfam" id="PF03167">
    <property type="entry name" value="UDG"/>
    <property type="match status" value="1"/>
</dbReference>
<dbReference type="KEGG" id="dfl:DFE_1093"/>
<dbReference type="InterPro" id="IPR018085">
    <property type="entry name" value="Ura-DNA_Glyclase_AS"/>
</dbReference>
<comment type="similarity">
    <text evidence="3 9 11">Belongs to the uracil-DNA glycosylase (UDG) superfamily. UNG family.</text>
</comment>
<sequence>MFTGGAIDYNDGSIMKSWIEKVPLLAEGMHDELLSKVDQLRRDKSVYPSTGMELRALELTPFDDVKVVILGQDPYHGPGQAHGLSFSVPVGAKFPPSLRNIFKEVGASVYGDETREFSSDLTRWAVQGVLLLNTVLTVEEGKAGAHRGLGWQKLTDDIIATLSNEREGVVFLLWGNDARSKSALIDAERHLILESAHPSPLSAYRGFLGCGHFVQTNTYLQEQGTDQITW</sequence>
<evidence type="ECO:0000313" key="13">
    <source>
        <dbReference type="EMBL" id="BBD07819.1"/>
    </source>
</evidence>
<gene>
    <name evidence="9 13" type="primary">ung</name>
    <name evidence="13" type="ORF">DFE_1093</name>
</gene>
<evidence type="ECO:0000256" key="6">
    <source>
        <dbReference type="ARBA" id="ARBA00022763"/>
    </source>
</evidence>
<dbReference type="InterPro" id="IPR036895">
    <property type="entry name" value="Uracil-DNA_glycosylase-like_sf"/>
</dbReference>
<name>A0A2Z6AX41_9BACT</name>
<dbReference type="AlphaFoldDB" id="A0A2Z6AX41"/>
<dbReference type="GO" id="GO:0097510">
    <property type="term" value="P:base-excision repair, AP site formation via deaminated base removal"/>
    <property type="evidence" value="ECO:0007669"/>
    <property type="project" value="TreeGrafter"/>
</dbReference>
<evidence type="ECO:0000256" key="4">
    <source>
        <dbReference type="ARBA" id="ARBA00012030"/>
    </source>
</evidence>
<evidence type="ECO:0000256" key="11">
    <source>
        <dbReference type="RuleBase" id="RU003780"/>
    </source>
</evidence>
<dbReference type="SUPFAM" id="SSF52141">
    <property type="entry name" value="Uracil-DNA glycosylase-like"/>
    <property type="match status" value="1"/>
</dbReference>
<organism evidence="13 14">
    <name type="scientific">Desulfovibrio ferrophilus</name>
    <dbReference type="NCBI Taxonomy" id="241368"/>
    <lineage>
        <taxon>Bacteria</taxon>
        <taxon>Pseudomonadati</taxon>
        <taxon>Thermodesulfobacteriota</taxon>
        <taxon>Desulfovibrionia</taxon>
        <taxon>Desulfovibrionales</taxon>
        <taxon>Desulfovibrionaceae</taxon>
        <taxon>Desulfovibrio</taxon>
    </lineage>
</organism>
<reference evidence="13 14" key="1">
    <citation type="journal article" date="2018" name="Sci. Adv.">
        <title>Multi-heme cytochromes provide a pathway for survival in energy-limited environments.</title>
        <authorList>
            <person name="Deng X."/>
            <person name="Dohmae N."/>
            <person name="Nealson K.H."/>
            <person name="Hashimoto K."/>
            <person name="Okamoto A."/>
        </authorList>
    </citation>
    <scope>NUCLEOTIDE SEQUENCE [LARGE SCALE GENOMIC DNA]</scope>
    <source>
        <strain evidence="13 14">IS5</strain>
    </source>
</reference>
<evidence type="ECO:0000256" key="2">
    <source>
        <dbReference type="ARBA" id="ARBA00002631"/>
    </source>
</evidence>
<comment type="catalytic activity">
    <reaction evidence="1 9 11">
        <text>Hydrolyzes single-stranded DNA or mismatched double-stranded DNA and polynucleotides, releasing free uracil.</text>
        <dbReference type="EC" id="3.2.2.27"/>
    </reaction>
</comment>
<dbReference type="SMART" id="SM00986">
    <property type="entry name" value="UDG"/>
    <property type="match status" value="1"/>
</dbReference>
<comment type="subcellular location">
    <subcellularLocation>
        <location evidence="9">Cytoplasm</location>
    </subcellularLocation>
</comment>
<dbReference type="NCBIfam" id="NF003592">
    <property type="entry name" value="PRK05254.1-5"/>
    <property type="match status" value="1"/>
</dbReference>
<accession>A0A2Z6AX41</accession>
<dbReference type="NCBIfam" id="TIGR00628">
    <property type="entry name" value="ung"/>
    <property type="match status" value="1"/>
</dbReference>
<dbReference type="NCBIfam" id="NF003591">
    <property type="entry name" value="PRK05254.1-4"/>
    <property type="match status" value="1"/>
</dbReference>
<dbReference type="Proteomes" id="UP000269883">
    <property type="component" value="Chromosome"/>
</dbReference>
<dbReference type="NCBIfam" id="NF003588">
    <property type="entry name" value="PRK05254.1-1"/>
    <property type="match status" value="1"/>
</dbReference>
<protein>
    <recommendedName>
        <fullName evidence="5 9">Uracil-DNA glycosylase</fullName>
        <shortName evidence="9">UDG</shortName>
        <ecNumber evidence="4 9">3.2.2.27</ecNumber>
    </recommendedName>
</protein>
<comment type="function">
    <text evidence="2 9 11">Excises uracil residues from the DNA which can arise as a result of misincorporation of dUMP residues by DNA polymerase or due to deamination of cytosine.</text>
</comment>
<dbReference type="EMBL" id="AP017378">
    <property type="protein sequence ID" value="BBD07819.1"/>
    <property type="molecule type" value="Genomic_DNA"/>
</dbReference>
<evidence type="ECO:0000256" key="5">
    <source>
        <dbReference type="ARBA" id="ARBA00018429"/>
    </source>
</evidence>
<dbReference type="SMART" id="SM00987">
    <property type="entry name" value="UreE_C"/>
    <property type="match status" value="1"/>
</dbReference>
<feature type="active site" description="Proton acceptor" evidence="9 10">
    <location>
        <position position="73"/>
    </location>
</feature>
<evidence type="ECO:0000256" key="7">
    <source>
        <dbReference type="ARBA" id="ARBA00022801"/>
    </source>
</evidence>
<feature type="domain" description="Uracil-DNA glycosylase-like" evidence="12">
    <location>
        <begin position="58"/>
        <end position="220"/>
    </location>
</feature>
<dbReference type="HAMAP" id="MF_00148">
    <property type="entry name" value="UDG"/>
    <property type="match status" value="1"/>
</dbReference>
<dbReference type="EC" id="3.2.2.27" evidence="4 9"/>
<evidence type="ECO:0000259" key="12">
    <source>
        <dbReference type="SMART" id="SM00986"/>
    </source>
</evidence>
<evidence type="ECO:0000256" key="10">
    <source>
        <dbReference type="PROSITE-ProRule" id="PRU10072"/>
    </source>
</evidence>
<keyword evidence="14" id="KW-1185">Reference proteome</keyword>
<evidence type="ECO:0000256" key="8">
    <source>
        <dbReference type="ARBA" id="ARBA00023204"/>
    </source>
</evidence>